<dbReference type="Gene3D" id="3.30.2030.20">
    <property type="match status" value="1"/>
</dbReference>
<evidence type="ECO:0000256" key="2">
    <source>
        <dbReference type="ARBA" id="ARBA00022475"/>
    </source>
</evidence>
<evidence type="ECO:0000313" key="7">
    <source>
        <dbReference type="EMBL" id="BBX51785.1"/>
    </source>
</evidence>
<keyword evidence="2" id="KW-1003">Cell membrane</keyword>
<comment type="subcellular location">
    <subcellularLocation>
        <location evidence="1">Cell membrane</location>
        <topology evidence="1">Lipid-anchor</topology>
    </subcellularLocation>
</comment>
<name>A0A6N4VAB5_9MYCO</name>
<reference evidence="7 8" key="1">
    <citation type="journal article" date="2019" name="Emerg. Microbes Infect.">
        <title>Comprehensive subspecies identification of 175 nontuberculous mycobacteria species based on 7547 genomic profiles.</title>
        <authorList>
            <person name="Matsumoto Y."/>
            <person name="Kinjo T."/>
            <person name="Motooka D."/>
            <person name="Nabeya D."/>
            <person name="Jung N."/>
            <person name="Uechi K."/>
            <person name="Horii T."/>
            <person name="Iida T."/>
            <person name="Fujita J."/>
            <person name="Nakamura S."/>
        </authorList>
    </citation>
    <scope>NUCLEOTIDE SEQUENCE [LARGE SCALE GENOMIC DNA]</scope>
    <source>
        <strain evidence="7 8">JCM 12603</strain>
    </source>
</reference>
<dbReference type="Proteomes" id="UP000466785">
    <property type="component" value="Chromosome"/>
</dbReference>
<dbReference type="PROSITE" id="PS51257">
    <property type="entry name" value="PROKAR_LIPOPROTEIN"/>
    <property type="match status" value="1"/>
</dbReference>
<keyword evidence="4" id="KW-0472">Membrane</keyword>
<evidence type="ECO:0000256" key="4">
    <source>
        <dbReference type="ARBA" id="ARBA00023136"/>
    </source>
</evidence>
<sequence length="212" mass="22916">MVTRNRARPTFRLRAGASLVCVSVLIGGCSVSENPYESQTVRGDEAVELIDSMRPGGSYEDARRRINDAAATIAERIVGAVPGQTWQFSPDPNVQQVKSDGLPCDKLTGDIARRPLSDMVEFGRPFTSEEFATASDIVRDEAAEFGADGEDSLFNEQSRRDFHVQGGGFEFDLRQGGSAILTITGDCFLMQSVIDSPAGQLPADPPTEPSTR</sequence>
<evidence type="ECO:0000256" key="3">
    <source>
        <dbReference type="ARBA" id="ARBA00022729"/>
    </source>
</evidence>
<proteinExistence type="predicted"/>
<keyword evidence="5" id="KW-0564">Palmitate</keyword>
<keyword evidence="8" id="KW-1185">Reference proteome</keyword>
<keyword evidence="3" id="KW-0732">Signal</keyword>
<evidence type="ECO:0000256" key="5">
    <source>
        <dbReference type="ARBA" id="ARBA00023139"/>
    </source>
</evidence>
<dbReference type="Pfam" id="PF16708">
    <property type="entry name" value="LppA"/>
    <property type="match status" value="1"/>
</dbReference>
<dbReference type="EMBL" id="AP022570">
    <property type="protein sequence ID" value="BBX51785.1"/>
    <property type="molecule type" value="Genomic_DNA"/>
</dbReference>
<dbReference type="GO" id="GO:0005886">
    <property type="term" value="C:plasma membrane"/>
    <property type="evidence" value="ECO:0007669"/>
    <property type="project" value="UniProtKB-SubCell"/>
</dbReference>
<keyword evidence="6 7" id="KW-0449">Lipoprotein</keyword>
<dbReference type="InterPro" id="IPR032018">
    <property type="entry name" value="LppA/LppB/LprP"/>
</dbReference>
<evidence type="ECO:0000313" key="8">
    <source>
        <dbReference type="Proteomes" id="UP000466785"/>
    </source>
</evidence>
<evidence type="ECO:0000256" key="6">
    <source>
        <dbReference type="ARBA" id="ARBA00023288"/>
    </source>
</evidence>
<accession>A0A6N4VAB5</accession>
<organism evidence="7 8">
    <name type="scientific">Mycolicibacterium poriferae</name>
    <dbReference type="NCBI Taxonomy" id="39694"/>
    <lineage>
        <taxon>Bacteria</taxon>
        <taxon>Bacillati</taxon>
        <taxon>Actinomycetota</taxon>
        <taxon>Actinomycetes</taxon>
        <taxon>Mycobacteriales</taxon>
        <taxon>Mycobacteriaceae</taxon>
        <taxon>Mycolicibacterium</taxon>
    </lineage>
</organism>
<protein>
    <submittedName>
        <fullName evidence="7">Putative lipoprotein LppA</fullName>
    </submittedName>
</protein>
<dbReference type="AlphaFoldDB" id="A0A6N4VAB5"/>
<gene>
    <name evidence="7" type="primary">lppA</name>
    <name evidence="7" type="ORF">MPOR_28110</name>
</gene>
<dbReference type="KEGG" id="mpof:MPOR_28110"/>
<evidence type="ECO:0000256" key="1">
    <source>
        <dbReference type="ARBA" id="ARBA00004193"/>
    </source>
</evidence>